<comment type="caution">
    <text evidence="3">The sequence shown here is derived from an EMBL/GenBank/DDBJ whole genome shotgun (WGS) entry which is preliminary data.</text>
</comment>
<dbReference type="SFLD" id="SFLDS00036">
    <property type="entry name" value="Aromatic_Prenyltransferase"/>
    <property type="match status" value="1"/>
</dbReference>
<dbReference type="GO" id="GO:0009820">
    <property type="term" value="P:alkaloid metabolic process"/>
    <property type="evidence" value="ECO:0007669"/>
    <property type="project" value="InterPro"/>
</dbReference>
<dbReference type="Pfam" id="PF11991">
    <property type="entry name" value="Trp_DMAT"/>
    <property type="match status" value="1"/>
</dbReference>
<evidence type="ECO:0000313" key="4">
    <source>
        <dbReference type="Proteomes" id="UP000481861"/>
    </source>
</evidence>
<evidence type="ECO:0000256" key="1">
    <source>
        <dbReference type="ARBA" id="ARBA00010209"/>
    </source>
</evidence>
<dbReference type="InterPro" id="IPR033964">
    <property type="entry name" value="ABBA"/>
</dbReference>
<sequence length="384" mass="43338">MLEYMIQKSNYSKEARRTHLEHFGRLICFSLGTHPEGSTKSTWQSCMNDDYTPVEFSWSWTASNQFPTVRYAVEPIGKLTGAVCDPYNIAATNDLMKQLRVQAPRLDLSWFHYFNNLFSPESCNGEFTTKENTGSSRFIAVEPKGDGSISAKAYFIPQGDKSNKLSVIANAIRSLPGADSRLTDCVKHLSSFLSEYGIGPVPWAEMLGIDCTHPSRARLKIYIRTEQTSFDSVLGMMMFPKNQLSAKETAKLRDFWYTILGLEDSGNDSDSLPTNNHWTAGIIYHFDLRLNSSVPKIKVYIPVKHYGINDLVAAERFSKWLENNGRKLHDSTYLDAVQSLCGHRALEEDLGFQTYFSAALDGGELAVTAYLQPETYHSRRQKSV</sequence>
<protein>
    <submittedName>
        <fullName evidence="3">Aromatic prenyltransferase</fullName>
    </submittedName>
</protein>
<dbReference type="CDD" id="cd13929">
    <property type="entry name" value="PT-DMATS_CymD"/>
    <property type="match status" value="1"/>
</dbReference>
<gene>
    <name evidence="3" type="ORF">BDV95DRAFT_600649</name>
</gene>
<reference evidence="3 4" key="1">
    <citation type="submission" date="2020-01" db="EMBL/GenBank/DDBJ databases">
        <authorList>
            <consortium name="DOE Joint Genome Institute"/>
            <person name="Haridas S."/>
            <person name="Albert R."/>
            <person name="Binder M."/>
            <person name="Bloem J."/>
            <person name="Labutti K."/>
            <person name="Salamov A."/>
            <person name="Andreopoulos B."/>
            <person name="Baker S.E."/>
            <person name="Barry K."/>
            <person name="Bills G."/>
            <person name="Bluhm B.H."/>
            <person name="Cannon C."/>
            <person name="Castanera R."/>
            <person name="Culley D.E."/>
            <person name="Daum C."/>
            <person name="Ezra D."/>
            <person name="Gonzalez J.B."/>
            <person name="Henrissat B."/>
            <person name="Kuo A."/>
            <person name="Liang C."/>
            <person name="Lipzen A."/>
            <person name="Lutzoni F."/>
            <person name="Magnuson J."/>
            <person name="Mondo S."/>
            <person name="Nolan M."/>
            <person name="Ohm R."/>
            <person name="Pangilinan J."/>
            <person name="Park H.-J.H."/>
            <person name="Ramirez L."/>
            <person name="Alfaro M."/>
            <person name="Sun H."/>
            <person name="Tritt A."/>
            <person name="Yoshinaga Y."/>
            <person name="Zwiers L.-H.L."/>
            <person name="Turgeon B.G."/>
            <person name="Goodwin S.B."/>
            <person name="Spatafora J.W."/>
            <person name="Crous P.W."/>
            <person name="Grigoriev I.V."/>
        </authorList>
    </citation>
    <scope>NUCLEOTIDE SEQUENCE [LARGE SCALE GENOMIC DNA]</scope>
    <source>
        <strain evidence="3 4">CBS 611.86</strain>
    </source>
</reference>
<keyword evidence="2 3" id="KW-0808">Transferase</keyword>
<dbReference type="PANTHER" id="PTHR40627">
    <property type="entry name" value="INDOLE PRENYLTRANSFERASE TDIB-RELATED"/>
    <property type="match status" value="1"/>
</dbReference>
<dbReference type="NCBIfam" id="TIGR03429">
    <property type="entry name" value="arom_pren_DMATS"/>
    <property type="match status" value="1"/>
</dbReference>
<dbReference type="EMBL" id="JAADJZ010000001">
    <property type="protein sequence ID" value="KAF2877960.1"/>
    <property type="molecule type" value="Genomic_DNA"/>
</dbReference>
<dbReference type="AlphaFoldDB" id="A0A7C8MDP6"/>
<dbReference type="OrthoDB" id="3354387at2759"/>
<dbReference type="GO" id="GO:0016765">
    <property type="term" value="F:transferase activity, transferring alkyl or aryl (other than methyl) groups"/>
    <property type="evidence" value="ECO:0007669"/>
    <property type="project" value="InterPro"/>
</dbReference>
<dbReference type="SFLD" id="SFLDG01162">
    <property type="entry name" value="I"/>
    <property type="match status" value="1"/>
</dbReference>
<accession>A0A7C8MDP6</accession>
<name>A0A7C8MDP6_9PLEO</name>
<dbReference type="PANTHER" id="PTHR40627:SF4">
    <property type="entry name" value="PRENYLTRANSFERASE ASQH1-RELATED"/>
    <property type="match status" value="1"/>
</dbReference>
<dbReference type="Proteomes" id="UP000481861">
    <property type="component" value="Unassembled WGS sequence"/>
</dbReference>
<comment type="similarity">
    <text evidence="1">Belongs to the tryptophan dimethylallyltransferase family.</text>
</comment>
<evidence type="ECO:0000313" key="3">
    <source>
        <dbReference type="EMBL" id="KAF2877960.1"/>
    </source>
</evidence>
<keyword evidence="4" id="KW-1185">Reference proteome</keyword>
<evidence type="ECO:0000256" key="2">
    <source>
        <dbReference type="ARBA" id="ARBA00022679"/>
    </source>
</evidence>
<organism evidence="3 4">
    <name type="scientific">Massariosphaeria phaeospora</name>
    <dbReference type="NCBI Taxonomy" id="100035"/>
    <lineage>
        <taxon>Eukaryota</taxon>
        <taxon>Fungi</taxon>
        <taxon>Dikarya</taxon>
        <taxon>Ascomycota</taxon>
        <taxon>Pezizomycotina</taxon>
        <taxon>Dothideomycetes</taxon>
        <taxon>Pleosporomycetidae</taxon>
        <taxon>Pleosporales</taxon>
        <taxon>Pleosporales incertae sedis</taxon>
        <taxon>Massariosphaeria</taxon>
    </lineage>
</organism>
<proteinExistence type="inferred from homology"/>
<dbReference type="InterPro" id="IPR017795">
    <property type="entry name" value="ABBA_NscD-like"/>
</dbReference>